<dbReference type="AlphaFoldDB" id="A0A928X241"/>
<dbReference type="GO" id="GO:0003677">
    <property type="term" value="F:DNA binding"/>
    <property type="evidence" value="ECO:0007669"/>
    <property type="project" value="UniProtKB-KW"/>
</dbReference>
<dbReference type="PROSITE" id="PS00552">
    <property type="entry name" value="HTH_MERR_1"/>
    <property type="match status" value="1"/>
</dbReference>
<dbReference type="SMART" id="SM00422">
    <property type="entry name" value="HTH_MERR"/>
    <property type="match status" value="1"/>
</dbReference>
<dbReference type="RefSeq" id="WP_193992244.1">
    <property type="nucleotide sequence ID" value="NZ_JADEXP010000044.1"/>
</dbReference>
<dbReference type="InterPro" id="IPR047057">
    <property type="entry name" value="MerR_fam"/>
</dbReference>
<dbReference type="CDD" id="cd04770">
    <property type="entry name" value="HTH_HMRTR"/>
    <property type="match status" value="1"/>
</dbReference>
<feature type="domain" description="HTH merR-type" evidence="4">
    <location>
        <begin position="6"/>
        <end position="74"/>
    </location>
</feature>
<sequence>MSTSIRLKIGEVSKQTDISVGALRYYESLGILESERGENGYRYYSPTAIQQILFIKKAQALGFSLDDISTILNIHRQGKMPCQLVQSLLQEKIDQLEAKIQQMRVFRSELEHYRDRWAVEPPQEGDICPLIETVTTIAS</sequence>
<dbReference type="InterPro" id="IPR009061">
    <property type="entry name" value="DNA-bd_dom_put_sf"/>
</dbReference>
<name>A0A928X241_LEPEC</name>
<protein>
    <submittedName>
        <fullName evidence="5">Heavy metal-responsive transcriptional regulator</fullName>
    </submittedName>
</protein>
<dbReference type="PRINTS" id="PR00040">
    <property type="entry name" value="HTHMERR"/>
</dbReference>
<dbReference type="PROSITE" id="PS50937">
    <property type="entry name" value="HTH_MERR_2"/>
    <property type="match status" value="1"/>
</dbReference>
<keyword evidence="6" id="KW-1185">Reference proteome</keyword>
<dbReference type="Gene3D" id="1.10.1660.10">
    <property type="match status" value="1"/>
</dbReference>
<keyword evidence="3" id="KW-0804">Transcription</keyword>
<dbReference type="InterPro" id="IPR000551">
    <property type="entry name" value="MerR-type_HTH_dom"/>
</dbReference>
<evidence type="ECO:0000313" key="6">
    <source>
        <dbReference type="Proteomes" id="UP000615026"/>
    </source>
</evidence>
<proteinExistence type="predicted"/>
<evidence type="ECO:0000256" key="2">
    <source>
        <dbReference type="ARBA" id="ARBA00023125"/>
    </source>
</evidence>
<dbReference type="Pfam" id="PF00376">
    <property type="entry name" value="MerR"/>
    <property type="match status" value="1"/>
</dbReference>
<comment type="caution">
    <text evidence="5">The sequence shown here is derived from an EMBL/GenBank/DDBJ whole genome shotgun (WGS) entry which is preliminary data.</text>
</comment>
<dbReference type="PANTHER" id="PTHR30204">
    <property type="entry name" value="REDOX-CYCLING DRUG-SENSING TRANSCRIPTIONAL ACTIVATOR SOXR"/>
    <property type="match status" value="1"/>
</dbReference>
<evidence type="ECO:0000313" key="5">
    <source>
        <dbReference type="EMBL" id="MBE9066470.1"/>
    </source>
</evidence>
<evidence type="ECO:0000259" key="4">
    <source>
        <dbReference type="PROSITE" id="PS50937"/>
    </source>
</evidence>
<keyword evidence="2" id="KW-0238">DNA-binding</keyword>
<dbReference type="PANTHER" id="PTHR30204:SF94">
    <property type="entry name" value="HEAVY METAL-DEPENDENT TRANSCRIPTIONAL REGULATOR HI_0293-RELATED"/>
    <property type="match status" value="1"/>
</dbReference>
<gene>
    <name evidence="5" type="ORF">IQ260_07375</name>
</gene>
<reference evidence="5" key="1">
    <citation type="submission" date="2020-10" db="EMBL/GenBank/DDBJ databases">
        <authorList>
            <person name="Castelo-Branco R."/>
            <person name="Eusebio N."/>
            <person name="Adriana R."/>
            <person name="Vieira A."/>
            <person name="Brugerolle De Fraissinette N."/>
            <person name="Rezende De Castro R."/>
            <person name="Schneider M.P."/>
            <person name="Vasconcelos V."/>
            <person name="Leao P.N."/>
        </authorList>
    </citation>
    <scope>NUCLEOTIDE SEQUENCE</scope>
    <source>
        <strain evidence="5">LEGE 11479</strain>
    </source>
</reference>
<organism evidence="5 6">
    <name type="scientific">Leptolyngbya cf. ectocarpi LEGE 11479</name>
    <dbReference type="NCBI Taxonomy" id="1828722"/>
    <lineage>
        <taxon>Bacteria</taxon>
        <taxon>Bacillati</taxon>
        <taxon>Cyanobacteriota</taxon>
        <taxon>Cyanophyceae</taxon>
        <taxon>Leptolyngbyales</taxon>
        <taxon>Leptolyngbyaceae</taxon>
        <taxon>Leptolyngbya group</taxon>
        <taxon>Leptolyngbya</taxon>
    </lineage>
</organism>
<evidence type="ECO:0000256" key="3">
    <source>
        <dbReference type="ARBA" id="ARBA00023163"/>
    </source>
</evidence>
<dbReference type="InterPro" id="IPR015358">
    <property type="entry name" value="Tscrpt_reg_MerR_DNA-bd"/>
</dbReference>
<accession>A0A928X241</accession>
<dbReference type="Pfam" id="PF09278">
    <property type="entry name" value="MerR-DNA-bind"/>
    <property type="match status" value="1"/>
</dbReference>
<keyword evidence="1" id="KW-0805">Transcription regulation</keyword>
<dbReference type="Proteomes" id="UP000615026">
    <property type="component" value="Unassembled WGS sequence"/>
</dbReference>
<dbReference type="SUPFAM" id="SSF46955">
    <property type="entry name" value="Putative DNA-binding domain"/>
    <property type="match status" value="1"/>
</dbReference>
<dbReference type="EMBL" id="JADEXP010000044">
    <property type="protein sequence ID" value="MBE9066470.1"/>
    <property type="molecule type" value="Genomic_DNA"/>
</dbReference>
<evidence type="ECO:0000256" key="1">
    <source>
        <dbReference type="ARBA" id="ARBA00023015"/>
    </source>
</evidence>
<dbReference type="GO" id="GO:0003700">
    <property type="term" value="F:DNA-binding transcription factor activity"/>
    <property type="evidence" value="ECO:0007669"/>
    <property type="project" value="InterPro"/>
</dbReference>